<feature type="transmembrane region" description="Helical" evidence="1">
    <location>
        <begin position="255"/>
        <end position="273"/>
    </location>
</feature>
<organism evidence="2 3">
    <name type="scientific">Rhodanobacter thiooxydans</name>
    <dbReference type="NCBI Taxonomy" id="416169"/>
    <lineage>
        <taxon>Bacteria</taxon>
        <taxon>Pseudomonadati</taxon>
        <taxon>Pseudomonadota</taxon>
        <taxon>Gammaproteobacteria</taxon>
        <taxon>Lysobacterales</taxon>
        <taxon>Rhodanobacteraceae</taxon>
        <taxon>Rhodanobacter</taxon>
    </lineage>
</organism>
<dbReference type="STRING" id="416169.RHOFW104T7_08395"/>
<feature type="transmembrane region" description="Helical" evidence="1">
    <location>
        <begin position="77"/>
        <end position="96"/>
    </location>
</feature>
<keyword evidence="1" id="KW-0472">Membrane</keyword>
<comment type="caution">
    <text evidence="2">The sequence shown here is derived from an EMBL/GenBank/DDBJ whole genome shotgun (WGS) entry which is preliminary data.</text>
</comment>
<feature type="transmembrane region" description="Helical" evidence="1">
    <location>
        <begin position="127"/>
        <end position="143"/>
    </location>
</feature>
<dbReference type="AlphaFoldDB" id="A0A154QK36"/>
<dbReference type="Proteomes" id="UP000076131">
    <property type="component" value="Unassembled WGS sequence"/>
</dbReference>
<keyword evidence="3" id="KW-1185">Reference proteome</keyword>
<feature type="transmembrane region" description="Helical" evidence="1">
    <location>
        <begin position="102"/>
        <end position="120"/>
    </location>
</feature>
<feature type="transmembrane region" description="Helical" evidence="1">
    <location>
        <begin position="189"/>
        <end position="216"/>
    </location>
</feature>
<keyword evidence="1" id="KW-0812">Transmembrane</keyword>
<accession>A0A154QK36</accession>
<name>A0A154QK36_9GAMM</name>
<protein>
    <submittedName>
        <fullName evidence="2">Uncharacterized protein</fullName>
    </submittedName>
</protein>
<evidence type="ECO:0000256" key="1">
    <source>
        <dbReference type="SAM" id="Phobius"/>
    </source>
</evidence>
<feature type="transmembrane region" description="Helical" evidence="1">
    <location>
        <begin position="285"/>
        <end position="303"/>
    </location>
</feature>
<evidence type="ECO:0000313" key="2">
    <source>
        <dbReference type="EMBL" id="KZC24509.1"/>
    </source>
</evidence>
<evidence type="ECO:0000313" key="3">
    <source>
        <dbReference type="Proteomes" id="UP000076131"/>
    </source>
</evidence>
<gene>
    <name evidence="2" type="ORF">RHOFW104T7_08395</name>
</gene>
<proteinExistence type="predicted"/>
<reference evidence="2 3" key="1">
    <citation type="journal article" date="2016" name="MBio">
        <title>Lateral Gene Transfer in a Heavy Metal-Contaminated-Groundwater Microbial Community.</title>
        <authorList>
            <person name="Hemme C.L."/>
            <person name="Green S.J."/>
            <person name="Rishishwar L."/>
            <person name="Prakash O."/>
            <person name="Pettenato A."/>
            <person name="Chakraborty R."/>
            <person name="Deutschbauer A.M."/>
            <person name="Van Nostrand J.D."/>
            <person name="Wu L."/>
            <person name="He Z."/>
            <person name="Jordan I.K."/>
            <person name="Hazen T.C."/>
            <person name="Arkin A.P."/>
            <person name="Kostka J.E."/>
            <person name="Zhou J."/>
        </authorList>
    </citation>
    <scope>NUCLEOTIDE SEQUENCE [LARGE SCALE GENOMIC DNA]</scope>
    <source>
        <strain evidence="2 3">FW104-T7</strain>
    </source>
</reference>
<sequence length="546" mass="59679">MMVGPLLLIMVFAFACSMAYVARIISNKGLKNSHDLSMLLAVFGGWFPFVLLANNYGNLSILSFSPALFGIALDRRIVGFARYCIPALLSAAAIYIYPEMCILVIAAFFIAGTGEFFSGAWRQKAKLWLGVIIVILLLINLYLPDALHIFSQQLAISKPLVGGRPGNGFAPDLLIMSRLPAALWGFEQIAILDISTVTAGLLLGCLLALIAVFGLVRAIQEKLYTLALFLAVTVGLVTVMIVSKHYDYGAYKMLLLGWWMTSLLVSIGARCVWSAFRESEIRIGAILRVLIAGILFSAMTLWGNQQLAWMKGFNYKRAQPLREVRDYISGLHQVVGASLSDPILDGWMVFELRKLPVWYSEYNGYMGQAHVLPFMARSSVPQQSGDYLLVGKATLAVGKVVWSNGLFSILKNGEGSPIATIGKIEAPNGVERVDGSTFFWLGRNPAVVSLNSTADQTIFLHTDVIGGSSVGDWSNPVAIEIYIDGVQSDRLDISSQTTHSIRLNLHVGSNNVVFKPAYSGGIVPNPNGDSRILIAGIELRKLEFFK</sequence>
<feature type="transmembrane region" description="Helical" evidence="1">
    <location>
        <begin position="223"/>
        <end position="243"/>
    </location>
</feature>
<feature type="transmembrane region" description="Helical" evidence="1">
    <location>
        <begin position="37"/>
        <end position="56"/>
    </location>
</feature>
<dbReference type="EMBL" id="LVJS01000026">
    <property type="protein sequence ID" value="KZC24509.1"/>
    <property type="molecule type" value="Genomic_DNA"/>
</dbReference>
<keyword evidence="1" id="KW-1133">Transmembrane helix</keyword>